<protein>
    <submittedName>
        <fullName evidence="1">Uncharacterized protein</fullName>
    </submittedName>
</protein>
<organism evidence="1 2">
    <name type="scientific">Desulfoferula mesophila</name>
    <dbReference type="NCBI Taxonomy" id="3058419"/>
    <lineage>
        <taxon>Bacteria</taxon>
        <taxon>Pseudomonadati</taxon>
        <taxon>Thermodesulfobacteriota</taxon>
        <taxon>Desulfarculia</taxon>
        <taxon>Desulfarculales</taxon>
        <taxon>Desulfarculaceae</taxon>
        <taxon>Desulfoferula</taxon>
    </lineage>
</organism>
<keyword evidence="2" id="KW-1185">Reference proteome</keyword>
<dbReference type="RefSeq" id="WP_338601839.1">
    <property type="nucleotide sequence ID" value="NZ_AP028679.1"/>
</dbReference>
<proteinExistence type="predicted"/>
<dbReference type="AlphaFoldDB" id="A0AAU9F389"/>
<dbReference type="EMBL" id="AP028679">
    <property type="protein sequence ID" value="BEQ16262.1"/>
    <property type="molecule type" value="Genomic_DNA"/>
</dbReference>
<reference evidence="2" key="1">
    <citation type="journal article" date="2023" name="Arch. Microbiol.">
        <title>Desulfoferula mesophilus gen. nov. sp. nov., a mesophilic sulfate-reducing bacterium isolated from a brackish lake sediment.</title>
        <authorList>
            <person name="Watanabe T."/>
            <person name="Yabe T."/>
            <person name="Tsuji J.M."/>
            <person name="Fukui M."/>
        </authorList>
    </citation>
    <scope>NUCLEOTIDE SEQUENCE [LARGE SCALE GENOMIC DNA]</scope>
    <source>
        <strain evidence="2">12FAK</strain>
    </source>
</reference>
<accession>A0AAU9F389</accession>
<dbReference type="Proteomes" id="UP001366166">
    <property type="component" value="Chromosome"/>
</dbReference>
<evidence type="ECO:0000313" key="1">
    <source>
        <dbReference type="EMBL" id="BEQ16262.1"/>
    </source>
</evidence>
<gene>
    <name evidence="1" type="ORF">FAK_33280</name>
</gene>
<name>A0AAU9F389_9BACT</name>
<evidence type="ECO:0000313" key="2">
    <source>
        <dbReference type="Proteomes" id="UP001366166"/>
    </source>
</evidence>
<dbReference type="KEGG" id="dmp:FAK_33280"/>
<sequence>MAELQRLGGQNCAYFTRGRCTRTVSPEASQAARCTLLEQRRKVGAATMDRLDRLKNLADEGDREVARRHVIQKNLEQITRLSCPRYVPKAAVGPLCRHQHLVSCLLLLPHCRGRCEHYLRRHDPADKREPKP</sequence>